<feature type="chain" id="PRO_5037426279" evidence="1">
    <location>
        <begin position="23"/>
        <end position="691"/>
    </location>
</feature>
<dbReference type="SUPFAM" id="SSF53300">
    <property type="entry name" value="vWA-like"/>
    <property type="match status" value="1"/>
</dbReference>
<accession>A0A921AWU6</accession>
<dbReference type="PROSITE" id="PS50234">
    <property type="entry name" value="VWFA"/>
    <property type="match status" value="1"/>
</dbReference>
<dbReference type="RefSeq" id="WP_304122647.1">
    <property type="nucleotide sequence ID" value="NZ_DYZA01000165.1"/>
</dbReference>
<dbReference type="AlphaFoldDB" id="A0A921AWU6"/>
<dbReference type="Gene3D" id="3.40.50.410">
    <property type="entry name" value="von Willebrand factor, type A domain"/>
    <property type="match status" value="1"/>
</dbReference>
<keyword evidence="1" id="KW-0732">Signal</keyword>
<evidence type="ECO:0000256" key="1">
    <source>
        <dbReference type="SAM" id="SignalP"/>
    </source>
</evidence>
<dbReference type="PANTHER" id="PTHR47763">
    <property type="entry name" value="ALPHA-PROTEIN KINASE VWKA"/>
    <property type="match status" value="1"/>
</dbReference>
<sequence length="691" mass="75555">MRKSVVLSLFAATLLWGAHAMAGVEGPAPGQRFPLTLSEKSELSLRVLTRPMASLYRTPSENDILQSNLPTFQSYFVYDRPGGEARETGQGWYEVGTDEEGTVVGWMKTEDVFEWRQTMCLAYTHPQGRRPVLMFEEKETLQEIAAMDQEARAAAVEKLYAAIDQAAAGQQALPGDFPVLSVEPKMAVDISRQFYLLPILEFETGTLNGRESRLLRLAAVSGGGEKARESSDLRTNNEYLQQASATTEQRSDTLKDIKIDLVWVVDTTRSMQPYIDRAREVLNAVSTSISSEQDLNEKLAFGLWGYRDSTSIAGIEYNTKNFTPSLMKVDDFTKAIAEMKETSIDSVDVNEDLFAGVSDALEKTAWREGAVRIVVIVADAPAHEAGHKWNSSGKEENTLRTLASERGVSILALHLNPPKTKRYNRVAERQLRALSLNPGTDKSFYWGINARDVDSFGKAAEAITQTLTAYLDGVLARSAAAPAVAEAASPEAAAGGIQTLNDDAPTSEDLKNLIKAASVTWVGSHSGAQAPRDVEAWVADKDLMDPVRQSLDVRLLINKRQLDSLATLLSSVLEAGRNNQVSGDDFFTSLQAASAVASRDPSMLANARNLAESGMIPDFLSGLPYHSQLMDMSNDLWASWGPDEQDSFLSQIEARVAAYAALHDNPEVWVALNAGDDPSDYVAPLPLELLP</sequence>
<evidence type="ECO:0000313" key="4">
    <source>
        <dbReference type="Proteomes" id="UP000698963"/>
    </source>
</evidence>
<dbReference type="CDD" id="cd00198">
    <property type="entry name" value="vWFA"/>
    <property type="match status" value="1"/>
</dbReference>
<feature type="signal peptide" evidence="1">
    <location>
        <begin position="1"/>
        <end position="22"/>
    </location>
</feature>
<protein>
    <submittedName>
        <fullName evidence="3">VWA domain-containing protein</fullName>
    </submittedName>
</protein>
<evidence type="ECO:0000259" key="2">
    <source>
        <dbReference type="PROSITE" id="PS50234"/>
    </source>
</evidence>
<dbReference type="InterPro" id="IPR036465">
    <property type="entry name" value="vWFA_dom_sf"/>
</dbReference>
<evidence type="ECO:0000313" key="3">
    <source>
        <dbReference type="EMBL" id="HJD97598.1"/>
    </source>
</evidence>
<feature type="domain" description="VWFA" evidence="2">
    <location>
        <begin position="260"/>
        <end position="463"/>
    </location>
</feature>
<name>A0A921AWU6_9BACT</name>
<comment type="caution">
    <text evidence="3">The sequence shown here is derived from an EMBL/GenBank/DDBJ whole genome shotgun (WGS) entry which is preliminary data.</text>
</comment>
<reference evidence="3" key="2">
    <citation type="submission" date="2021-09" db="EMBL/GenBank/DDBJ databases">
        <authorList>
            <person name="Gilroy R."/>
        </authorList>
    </citation>
    <scope>NUCLEOTIDE SEQUENCE</scope>
    <source>
        <strain evidence="3">ChiGjej2B2-19336</strain>
    </source>
</reference>
<dbReference type="InterPro" id="IPR052969">
    <property type="entry name" value="Thr-specific_kinase-like"/>
</dbReference>
<organism evidence="3 4">
    <name type="scientific">Mailhella massiliensis</name>
    <dbReference type="NCBI Taxonomy" id="1903261"/>
    <lineage>
        <taxon>Bacteria</taxon>
        <taxon>Pseudomonadati</taxon>
        <taxon>Thermodesulfobacteriota</taxon>
        <taxon>Desulfovibrionia</taxon>
        <taxon>Desulfovibrionales</taxon>
        <taxon>Desulfovibrionaceae</taxon>
        <taxon>Mailhella</taxon>
    </lineage>
</organism>
<proteinExistence type="predicted"/>
<dbReference type="Proteomes" id="UP000698963">
    <property type="component" value="Unassembled WGS sequence"/>
</dbReference>
<dbReference type="EMBL" id="DYZA01000165">
    <property type="protein sequence ID" value="HJD97598.1"/>
    <property type="molecule type" value="Genomic_DNA"/>
</dbReference>
<gene>
    <name evidence="3" type="ORF">K8W16_08140</name>
</gene>
<dbReference type="InterPro" id="IPR002035">
    <property type="entry name" value="VWF_A"/>
</dbReference>
<reference evidence="3" key="1">
    <citation type="journal article" date="2021" name="PeerJ">
        <title>Extensive microbial diversity within the chicken gut microbiome revealed by metagenomics and culture.</title>
        <authorList>
            <person name="Gilroy R."/>
            <person name="Ravi A."/>
            <person name="Getino M."/>
            <person name="Pursley I."/>
            <person name="Horton D.L."/>
            <person name="Alikhan N.F."/>
            <person name="Baker D."/>
            <person name="Gharbi K."/>
            <person name="Hall N."/>
            <person name="Watson M."/>
            <person name="Adriaenssens E.M."/>
            <person name="Foster-Nyarko E."/>
            <person name="Jarju S."/>
            <person name="Secka A."/>
            <person name="Antonio M."/>
            <person name="Oren A."/>
            <person name="Chaudhuri R.R."/>
            <person name="La Ragione R."/>
            <person name="Hildebrand F."/>
            <person name="Pallen M.J."/>
        </authorList>
    </citation>
    <scope>NUCLEOTIDE SEQUENCE</scope>
    <source>
        <strain evidence="3">ChiGjej2B2-19336</strain>
    </source>
</reference>